<sequence length="56" mass="5809">MITLAILALLSWHPAGGAVCAAEADHLCDLNVRWDAKSDIKTPVAVTSDHPAGTAL</sequence>
<name>A0A640VNK0_9RHOB</name>
<organism evidence="2 3">
    <name type="scientific">Roseobacter cerasinus</name>
    <dbReference type="NCBI Taxonomy" id="2602289"/>
    <lineage>
        <taxon>Bacteria</taxon>
        <taxon>Pseudomonadati</taxon>
        <taxon>Pseudomonadota</taxon>
        <taxon>Alphaproteobacteria</taxon>
        <taxon>Rhodobacterales</taxon>
        <taxon>Roseobacteraceae</taxon>
        <taxon>Roseobacter</taxon>
    </lineage>
</organism>
<proteinExistence type="predicted"/>
<keyword evidence="3" id="KW-1185">Reference proteome</keyword>
<protein>
    <submittedName>
        <fullName evidence="2">Uncharacterized protein</fullName>
    </submittedName>
</protein>
<evidence type="ECO:0000256" key="1">
    <source>
        <dbReference type="SAM" id="SignalP"/>
    </source>
</evidence>
<feature type="signal peptide" evidence="1">
    <location>
        <begin position="1"/>
        <end position="17"/>
    </location>
</feature>
<gene>
    <name evidence="2" type="ORF">So717_01880</name>
</gene>
<comment type="caution">
    <text evidence="2">The sequence shown here is derived from an EMBL/GenBank/DDBJ whole genome shotgun (WGS) entry which is preliminary data.</text>
</comment>
<keyword evidence="1" id="KW-0732">Signal</keyword>
<evidence type="ECO:0000313" key="3">
    <source>
        <dbReference type="Proteomes" id="UP000436522"/>
    </source>
</evidence>
<dbReference type="Proteomes" id="UP000436522">
    <property type="component" value="Unassembled WGS sequence"/>
</dbReference>
<dbReference type="AlphaFoldDB" id="A0A640VNK0"/>
<dbReference type="EMBL" id="BLIV01000001">
    <property type="protein sequence ID" value="GFE48435.1"/>
    <property type="molecule type" value="Genomic_DNA"/>
</dbReference>
<reference evidence="2 3" key="1">
    <citation type="submission" date="2019-12" db="EMBL/GenBank/DDBJ databases">
        <title>Roseobacter cerasinus sp. nov., isolated from seawater around aquaculture.</title>
        <authorList>
            <person name="Muramatsu S."/>
            <person name="Takabe Y."/>
            <person name="Mori K."/>
            <person name="Takaichi S."/>
            <person name="Hanada S."/>
        </authorList>
    </citation>
    <scope>NUCLEOTIDE SEQUENCE [LARGE SCALE GENOMIC DNA]</scope>
    <source>
        <strain evidence="2 3">AI77</strain>
    </source>
</reference>
<accession>A0A640VNK0</accession>
<evidence type="ECO:0000313" key="2">
    <source>
        <dbReference type="EMBL" id="GFE48435.1"/>
    </source>
</evidence>
<feature type="chain" id="PRO_5025012081" evidence="1">
    <location>
        <begin position="18"/>
        <end position="56"/>
    </location>
</feature>